<sequence length="131" mass="14439">MKYERDLAFNLRIRGFSEREIAESLEDVRAHEAATGVPARNEFGTAAEYAKQFPKKSRWSRGKVVGAFATLLALAYVLVTVILMFAGVDIRTYVGPLSLMPALALVFGGNLIGFFVDFLRPAPRLTQGVSQ</sequence>
<accession>A0A328HBB3</accession>
<dbReference type="AlphaFoldDB" id="A0A328HBB3"/>
<organism evidence="2 3">
    <name type="scientific">Arthrobacter globiformis</name>
    <dbReference type="NCBI Taxonomy" id="1665"/>
    <lineage>
        <taxon>Bacteria</taxon>
        <taxon>Bacillati</taxon>
        <taxon>Actinomycetota</taxon>
        <taxon>Actinomycetes</taxon>
        <taxon>Micrococcales</taxon>
        <taxon>Micrococcaceae</taxon>
        <taxon>Arthrobacter</taxon>
    </lineage>
</organism>
<reference evidence="2 3" key="1">
    <citation type="submission" date="2018-04" db="EMBL/GenBank/DDBJ databases">
        <title>Bacteria isolated from cave deposits of Manipur.</title>
        <authorList>
            <person name="Sahoo D."/>
            <person name="Sarangthem I."/>
            <person name="Nandeibam J."/>
        </authorList>
    </citation>
    <scope>NUCLEOTIDE SEQUENCE [LARGE SCALE GENOMIC DNA]</scope>
    <source>
        <strain evidence="3">mrc11</strain>
    </source>
</reference>
<keyword evidence="1" id="KW-1133">Transmembrane helix</keyword>
<gene>
    <name evidence="2" type="ORF">DBZ45_16910</name>
</gene>
<keyword evidence="1" id="KW-0472">Membrane</keyword>
<keyword evidence="1" id="KW-0812">Transmembrane</keyword>
<feature type="transmembrane region" description="Helical" evidence="1">
    <location>
        <begin position="64"/>
        <end position="87"/>
    </location>
</feature>
<evidence type="ECO:0000256" key="1">
    <source>
        <dbReference type="SAM" id="Phobius"/>
    </source>
</evidence>
<evidence type="ECO:0000313" key="2">
    <source>
        <dbReference type="EMBL" id="RAM35852.1"/>
    </source>
</evidence>
<proteinExistence type="predicted"/>
<dbReference type="OrthoDB" id="4945588at2"/>
<evidence type="ECO:0000313" key="3">
    <source>
        <dbReference type="Proteomes" id="UP000249166"/>
    </source>
</evidence>
<dbReference type="Proteomes" id="UP000249166">
    <property type="component" value="Unassembled WGS sequence"/>
</dbReference>
<comment type="caution">
    <text evidence="2">The sequence shown here is derived from an EMBL/GenBank/DDBJ whole genome shotgun (WGS) entry which is preliminary data.</text>
</comment>
<dbReference type="EMBL" id="QLNP01000098">
    <property type="protein sequence ID" value="RAM35852.1"/>
    <property type="molecule type" value="Genomic_DNA"/>
</dbReference>
<name>A0A328HBB3_ARTGO</name>
<protein>
    <submittedName>
        <fullName evidence="2">Uncharacterized protein</fullName>
    </submittedName>
</protein>
<feature type="transmembrane region" description="Helical" evidence="1">
    <location>
        <begin position="99"/>
        <end position="119"/>
    </location>
</feature>
<dbReference type="RefSeq" id="WP_111905033.1">
    <property type="nucleotide sequence ID" value="NZ_QLNP01000098.1"/>
</dbReference>